<dbReference type="Pfam" id="PF07277">
    <property type="entry name" value="SapC"/>
    <property type="match status" value="1"/>
</dbReference>
<evidence type="ECO:0000313" key="1">
    <source>
        <dbReference type="EMBL" id="NKZ39604.1"/>
    </source>
</evidence>
<gene>
    <name evidence="1" type="ORF">HF690_11655</name>
</gene>
<accession>A0A846ZN18</accession>
<reference evidence="1 2" key="1">
    <citation type="journal article" date="2017" name="Int. J. Syst. Evol. Microbiol.">
        <title>Oleiagrimonas citrea sp. nov., a marine bacterium isolated from tidal flat sediment and emended description of the genus Oleiagrimonas Fang et al. 2015 and Oleiagrimonas soli.</title>
        <authorList>
            <person name="Yang S.H."/>
            <person name="Seo H.S."/>
            <person name="Seong C.N."/>
            <person name="Kwon K.K."/>
        </authorList>
    </citation>
    <scope>NUCLEOTIDE SEQUENCE [LARGE SCALE GENOMIC DNA]</scope>
    <source>
        <strain evidence="1 2">MEBiC09124</strain>
    </source>
</reference>
<dbReference type="InterPro" id="IPR010836">
    <property type="entry name" value="SapC"/>
</dbReference>
<name>A0A846ZN18_9GAMM</name>
<dbReference type="Proteomes" id="UP000541636">
    <property type="component" value="Unassembled WGS sequence"/>
</dbReference>
<comment type="caution">
    <text evidence="1">The sequence shown here is derived from an EMBL/GenBank/DDBJ whole genome shotgun (WGS) entry which is preliminary data.</text>
</comment>
<dbReference type="RefSeq" id="WP_168609555.1">
    <property type="nucleotide sequence ID" value="NZ_JAAZQD010000004.1"/>
</dbReference>
<sequence length="271" mass="30844">MSEVLFYERPVPLNRDSHKNLRIKPIPSAAFAAKAHSVPLSCVEFPHAAHHYPILFAGDSLDDLNPIVLLGLRQEENLMVDENGFWASDTYVPAFVRRYPFVLAEKPPEEGKDGDDFAVFLDEAYPGFGTEEGQRLFNEDGTDTETLKQAVAFLGEFQQHIRRTRELMKRLHDLELFTSRTIEIKMPGKNVVLNGLYVVDEQKLQGLDAETLHGLMQDGSLTWIFAHLFSLSNLDRLVQRMHARFTPEERAEFEAKMREEAENQAKAGNDA</sequence>
<protein>
    <submittedName>
        <fullName evidence="1">SapC family protein</fullName>
    </submittedName>
</protein>
<dbReference type="AlphaFoldDB" id="A0A846ZN18"/>
<evidence type="ECO:0000313" key="2">
    <source>
        <dbReference type="Proteomes" id="UP000541636"/>
    </source>
</evidence>
<keyword evidence="2" id="KW-1185">Reference proteome</keyword>
<organism evidence="1 2">
    <name type="scientific">Oleiagrimonas citrea</name>
    <dbReference type="NCBI Taxonomy" id="1665687"/>
    <lineage>
        <taxon>Bacteria</taxon>
        <taxon>Pseudomonadati</taxon>
        <taxon>Pseudomonadota</taxon>
        <taxon>Gammaproteobacteria</taxon>
        <taxon>Lysobacterales</taxon>
        <taxon>Rhodanobacteraceae</taxon>
        <taxon>Oleiagrimonas</taxon>
    </lineage>
</organism>
<proteinExistence type="predicted"/>
<dbReference type="EMBL" id="JAAZQD010000004">
    <property type="protein sequence ID" value="NKZ39604.1"/>
    <property type="molecule type" value="Genomic_DNA"/>
</dbReference>